<evidence type="ECO:0000313" key="6">
    <source>
        <dbReference type="EMBL" id="SHI28396.1"/>
    </source>
</evidence>
<feature type="binding site" evidence="4">
    <location>
        <position position="134"/>
    </location>
    <ligand>
        <name>Zn(2+)</name>
        <dbReference type="ChEBI" id="CHEBI:29105"/>
        <label>3</label>
    </ligand>
</feature>
<dbReference type="GO" id="GO:0071978">
    <property type="term" value="P:bacterial-type flagellum-dependent swarming motility"/>
    <property type="evidence" value="ECO:0007669"/>
    <property type="project" value="TreeGrafter"/>
</dbReference>
<reference evidence="6 7" key="1">
    <citation type="submission" date="2016-11" db="EMBL/GenBank/DDBJ databases">
        <authorList>
            <person name="Jaros S."/>
            <person name="Januszkiewicz K."/>
            <person name="Wedrychowicz H."/>
        </authorList>
    </citation>
    <scope>NUCLEOTIDE SEQUENCE [LARGE SCALE GENOMIC DNA]</scope>
    <source>
        <strain evidence="6 7">CECT 7868</strain>
    </source>
</reference>
<dbReference type="InterPro" id="IPR003141">
    <property type="entry name" value="Pol/His_phosphatase_N"/>
</dbReference>
<evidence type="ECO:0000256" key="3">
    <source>
        <dbReference type="ARBA" id="ARBA00022833"/>
    </source>
</evidence>
<name>A0A1M5ZW62_9VIBR</name>
<feature type="binding site" evidence="4">
    <location>
        <position position="104"/>
    </location>
    <ligand>
        <name>Zn(2+)</name>
        <dbReference type="ChEBI" id="CHEBI:29105"/>
        <label>3</label>
    </ligand>
</feature>
<dbReference type="STRING" id="1216006.VA7868_03317"/>
<feature type="binding site" evidence="4">
    <location>
        <position position="18"/>
    </location>
    <ligand>
        <name>Zn(2+)</name>
        <dbReference type="ChEBI" id="CHEBI:29105"/>
        <label>2</label>
    </ligand>
</feature>
<dbReference type="OrthoDB" id="9808747at2"/>
<dbReference type="InterPro" id="IPR050243">
    <property type="entry name" value="PHP_phosphatase"/>
</dbReference>
<dbReference type="EMBL" id="FQXZ01000038">
    <property type="protein sequence ID" value="SHI28396.1"/>
    <property type="molecule type" value="Genomic_DNA"/>
</dbReference>
<gene>
    <name evidence="6" type="primary">ycdX</name>
    <name evidence="6" type="ORF">VA7868_03317</name>
</gene>
<dbReference type="InterPro" id="IPR004013">
    <property type="entry name" value="PHP_dom"/>
</dbReference>
<dbReference type="PANTHER" id="PTHR36928">
    <property type="entry name" value="PHOSPHATASE YCDX-RELATED"/>
    <property type="match status" value="1"/>
</dbReference>
<dbReference type="SUPFAM" id="SSF89550">
    <property type="entry name" value="PHP domain-like"/>
    <property type="match status" value="1"/>
</dbReference>
<dbReference type="Gene3D" id="3.20.20.140">
    <property type="entry name" value="Metal-dependent hydrolases"/>
    <property type="match status" value="1"/>
</dbReference>
<proteinExistence type="inferred from homology"/>
<feature type="binding site" evidence="4">
    <location>
        <position position="12"/>
    </location>
    <ligand>
        <name>Zn(2+)</name>
        <dbReference type="ChEBI" id="CHEBI:29105"/>
        <label>1</label>
    </ligand>
</feature>
<dbReference type="SMART" id="SM00481">
    <property type="entry name" value="POLIIIAc"/>
    <property type="match status" value="1"/>
</dbReference>
<organism evidence="6 7">
    <name type="scientific">Vibrio aerogenes CECT 7868</name>
    <dbReference type="NCBI Taxonomy" id="1216006"/>
    <lineage>
        <taxon>Bacteria</taxon>
        <taxon>Pseudomonadati</taxon>
        <taxon>Pseudomonadota</taxon>
        <taxon>Gammaproteobacteria</taxon>
        <taxon>Vibrionales</taxon>
        <taxon>Vibrionaceae</taxon>
        <taxon>Vibrio</taxon>
    </lineage>
</organism>
<feature type="binding site" evidence="4">
    <location>
        <position position="76"/>
    </location>
    <ligand>
        <name>Zn(2+)</name>
        <dbReference type="ChEBI" id="CHEBI:29105"/>
        <label>3</label>
    </ligand>
</feature>
<dbReference type="EC" id="3.1.3.-" evidence="6"/>
<dbReference type="GO" id="GO:0016791">
    <property type="term" value="F:phosphatase activity"/>
    <property type="evidence" value="ECO:0007669"/>
    <property type="project" value="UniProtKB-UniRule"/>
</dbReference>
<feature type="binding site" evidence="4">
    <location>
        <position position="76"/>
    </location>
    <ligand>
        <name>Zn(2+)</name>
        <dbReference type="ChEBI" id="CHEBI:29105"/>
        <label>1</label>
    </ligand>
</feature>
<protein>
    <submittedName>
        <fullName evidence="6">Putative phosphatase YcdX</fullName>
        <ecNumber evidence="6">3.1.3.-</ecNumber>
    </submittedName>
</protein>
<keyword evidence="2 4" id="KW-0378">Hydrolase</keyword>
<keyword evidence="3 4" id="KW-0862">Zinc</keyword>
<dbReference type="Pfam" id="PF02811">
    <property type="entry name" value="PHP"/>
    <property type="match status" value="1"/>
</dbReference>
<feature type="binding site" evidence="4">
    <location>
        <position position="195"/>
    </location>
    <ligand>
        <name>Zn(2+)</name>
        <dbReference type="ChEBI" id="CHEBI:29105"/>
        <label>1</label>
    </ligand>
</feature>
<dbReference type="Proteomes" id="UP000184608">
    <property type="component" value="Unassembled WGS sequence"/>
</dbReference>
<comment type="cofactor">
    <cofactor evidence="4">
        <name>Zn(2+)</name>
        <dbReference type="ChEBI" id="CHEBI:29105"/>
    </cofactor>
    <text evidence="4">Binds 3 Zn(2+) ions per subunit.</text>
</comment>
<feature type="domain" description="Polymerase/histidinol phosphatase N-terminal" evidence="5">
    <location>
        <begin position="7"/>
        <end position="81"/>
    </location>
</feature>
<feature type="binding site" evidence="4">
    <location>
        <position position="10"/>
    </location>
    <ligand>
        <name>Zn(2+)</name>
        <dbReference type="ChEBI" id="CHEBI:29105"/>
        <label>1</label>
    </ligand>
</feature>
<accession>A0A1M5ZW62</accession>
<evidence type="ECO:0000259" key="5">
    <source>
        <dbReference type="SMART" id="SM00481"/>
    </source>
</evidence>
<keyword evidence="7" id="KW-1185">Reference proteome</keyword>
<keyword evidence="1 4" id="KW-0479">Metal-binding</keyword>
<evidence type="ECO:0000313" key="7">
    <source>
        <dbReference type="Proteomes" id="UP000184608"/>
    </source>
</evidence>
<feature type="binding site" evidence="4">
    <location>
        <position position="43"/>
    </location>
    <ligand>
        <name>Zn(2+)</name>
        <dbReference type="ChEBI" id="CHEBI:29105"/>
        <label>2</label>
    </ligand>
</feature>
<dbReference type="HAMAP" id="MF_01561">
    <property type="entry name" value="YcdX_phosphat"/>
    <property type="match status" value="1"/>
</dbReference>
<sequence>MKYTIETDIHMHTVASDHAFSTVHDYVAQAPKNGIKLVAITDHGPEMEDAPHKWHFINSAVFPRVVNGVALLRGIEANIKNTDGDIDCYPDMEQQLDIILAGFHRQVFAPQDRETNTLAMVNTIKSGKVHVITHPGNRSFPVDIEAVVKVAAECQVALEINNSSFIHSRKGSEENCANFVRLAKQYDALLSVGSDSHIAYNVGCFDHALALLSEYDFPQERIINHSVDSLFAYLKSKGKDIAHEFGDSGSDG</sequence>
<dbReference type="RefSeq" id="WP_073604948.1">
    <property type="nucleotide sequence ID" value="NZ_FQXZ01000038.1"/>
</dbReference>
<dbReference type="CDD" id="cd07437">
    <property type="entry name" value="PHP_HisPPase_Ycdx_like"/>
    <property type="match status" value="1"/>
</dbReference>
<dbReference type="AlphaFoldDB" id="A0A1M5ZW62"/>
<dbReference type="GO" id="GO:0008270">
    <property type="term" value="F:zinc ion binding"/>
    <property type="evidence" value="ECO:0007669"/>
    <property type="project" value="UniProtKB-UniRule"/>
</dbReference>
<dbReference type="PANTHER" id="PTHR36928:SF1">
    <property type="entry name" value="PHOSPHATASE YCDX-RELATED"/>
    <property type="match status" value="1"/>
</dbReference>
<dbReference type="InterPro" id="IPR023710">
    <property type="entry name" value="Phosphatase_YcdX_put"/>
</dbReference>
<dbReference type="GO" id="GO:0005829">
    <property type="term" value="C:cytosol"/>
    <property type="evidence" value="ECO:0007669"/>
    <property type="project" value="TreeGrafter"/>
</dbReference>
<dbReference type="InterPro" id="IPR016195">
    <property type="entry name" value="Pol/histidinol_Pase-like"/>
</dbReference>
<evidence type="ECO:0000256" key="4">
    <source>
        <dbReference type="HAMAP-Rule" id="MF_01561"/>
    </source>
</evidence>
<evidence type="ECO:0000256" key="2">
    <source>
        <dbReference type="ARBA" id="ARBA00022801"/>
    </source>
</evidence>
<comment type="similarity">
    <text evidence="4">Belongs to the PHP family.</text>
</comment>
<evidence type="ECO:0000256" key="1">
    <source>
        <dbReference type="ARBA" id="ARBA00022723"/>
    </source>
</evidence>
<dbReference type="NCBIfam" id="NF006702">
    <property type="entry name" value="PRK09248.1"/>
    <property type="match status" value="1"/>
</dbReference>
<feature type="binding site" evidence="4">
    <location>
        <position position="197"/>
    </location>
    <ligand>
        <name>Zn(2+)</name>
        <dbReference type="ChEBI" id="CHEBI:29105"/>
        <label>2</label>
    </ligand>
</feature>